<comment type="caution">
    <text evidence="1">The sequence shown here is derived from an EMBL/GenBank/DDBJ whole genome shotgun (WGS) entry which is preliminary data.</text>
</comment>
<reference evidence="2" key="1">
    <citation type="journal article" date="2019" name="Int. J. Syst. Evol. Microbiol.">
        <title>The Global Catalogue of Microorganisms (GCM) 10K type strain sequencing project: providing services to taxonomists for standard genome sequencing and annotation.</title>
        <authorList>
            <consortium name="The Broad Institute Genomics Platform"/>
            <consortium name="The Broad Institute Genome Sequencing Center for Infectious Disease"/>
            <person name="Wu L."/>
            <person name="Ma J."/>
        </authorList>
    </citation>
    <scope>NUCLEOTIDE SEQUENCE [LARGE SCALE GENOMIC DNA]</scope>
    <source>
        <strain evidence="2">JCM 14735</strain>
    </source>
</reference>
<proteinExistence type="predicted"/>
<dbReference type="Proteomes" id="UP001501204">
    <property type="component" value="Unassembled WGS sequence"/>
</dbReference>
<gene>
    <name evidence="1" type="ORF">GCM10009767_06600</name>
</gene>
<evidence type="ECO:0000313" key="1">
    <source>
        <dbReference type="EMBL" id="GAA1750380.1"/>
    </source>
</evidence>
<evidence type="ECO:0000313" key="2">
    <source>
        <dbReference type="Proteomes" id="UP001501204"/>
    </source>
</evidence>
<accession>A0ABP4WEB7</accession>
<dbReference type="EMBL" id="BAAAOA010000008">
    <property type="protein sequence ID" value="GAA1750380.1"/>
    <property type="molecule type" value="Genomic_DNA"/>
</dbReference>
<dbReference type="RefSeq" id="WP_344119778.1">
    <property type="nucleotide sequence ID" value="NZ_BAAAOA010000008.1"/>
</dbReference>
<keyword evidence="2" id="KW-1185">Reference proteome</keyword>
<sequence>MTMPAPRALALEIHPHSPTHRIATYYPMVETPAGRWADVTWELHQCLMPVTDAPWEPARWLEVRSADAAHPCYAGHRAWSTRLAAGYAAALAVYDAEATEETLSPHEAQQLRDGTVVVPVGQLSEWVLDDLDEETSGVRC</sequence>
<protein>
    <recommendedName>
        <fullName evidence="3">DUF317 domain-containing protein</fullName>
    </recommendedName>
</protein>
<evidence type="ECO:0008006" key="3">
    <source>
        <dbReference type="Google" id="ProtNLM"/>
    </source>
</evidence>
<name>A0ABP4WEB7_9MICC</name>
<organism evidence="1 2">
    <name type="scientific">Kocuria aegyptia</name>
    <dbReference type="NCBI Taxonomy" id="330943"/>
    <lineage>
        <taxon>Bacteria</taxon>
        <taxon>Bacillati</taxon>
        <taxon>Actinomycetota</taxon>
        <taxon>Actinomycetes</taxon>
        <taxon>Micrococcales</taxon>
        <taxon>Micrococcaceae</taxon>
        <taxon>Kocuria</taxon>
    </lineage>
</organism>